<proteinExistence type="predicted"/>
<evidence type="ECO:0000313" key="1">
    <source>
        <dbReference type="EMBL" id="MFC7335329.1"/>
    </source>
</evidence>
<sequence length="337" mass="36980">MSHPLPHRQAVLPPDLPPLLTVIVDTEEEFDWSRPLARENVAVTTIPAQRRAHALFDRYGIVPTYVVDWPVATSPVARDLLGGLQREGRCGIGAHLHPWVNPPHEEVVSPAASYAGNLPPALEREKLRRLTEAIAEGFGRAPTVYRAGRYGLGPETPALLLELGYRVDSSVVPWVSFAADSGPDFRGYGIDPFWVGPGGRLLELPLTAGFTGPLRGRTAALHTATTSPLGMRLRLPGLLARSGLFDRIRLSPEGLRFEDHRRLVETLLADGRRIFSYTYHSPSLAPGHTPYVRSGADLDRFLTDMERFFDFFRGLGGRFTTPEALHDLMSGATAAAA</sequence>
<dbReference type="Proteomes" id="UP001596456">
    <property type="component" value="Unassembled WGS sequence"/>
</dbReference>
<accession>A0ABW2L211</accession>
<dbReference type="EMBL" id="JBHTCM010000028">
    <property type="protein sequence ID" value="MFC7335329.1"/>
    <property type="molecule type" value="Genomic_DNA"/>
</dbReference>
<organism evidence="1 2">
    <name type="scientific">Rhodocista pekingensis</name>
    <dbReference type="NCBI Taxonomy" id="201185"/>
    <lineage>
        <taxon>Bacteria</taxon>
        <taxon>Pseudomonadati</taxon>
        <taxon>Pseudomonadota</taxon>
        <taxon>Alphaproteobacteria</taxon>
        <taxon>Rhodospirillales</taxon>
        <taxon>Azospirillaceae</taxon>
        <taxon>Rhodocista</taxon>
    </lineage>
</organism>
<dbReference type="Gene3D" id="3.20.20.370">
    <property type="entry name" value="Glycoside hydrolase/deacetylase"/>
    <property type="match status" value="1"/>
</dbReference>
<dbReference type="InterPro" id="IPR011330">
    <property type="entry name" value="Glyco_hydro/deAcase_b/a-brl"/>
</dbReference>
<evidence type="ECO:0000313" key="2">
    <source>
        <dbReference type="Proteomes" id="UP001596456"/>
    </source>
</evidence>
<protein>
    <submittedName>
        <fullName evidence="1">Polysaccharide deacetylase family protein</fullName>
    </submittedName>
</protein>
<keyword evidence="2" id="KW-1185">Reference proteome</keyword>
<reference evidence="2" key="1">
    <citation type="journal article" date="2019" name="Int. J. Syst. Evol. Microbiol.">
        <title>The Global Catalogue of Microorganisms (GCM) 10K type strain sequencing project: providing services to taxonomists for standard genome sequencing and annotation.</title>
        <authorList>
            <consortium name="The Broad Institute Genomics Platform"/>
            <consortium name="The Broad Institute Genome Sequencing Center for Infectious Disease"/>
            <person name="Wu L."/>
            <person name="Ma J."/>
        </authorList>
    </citation>
    <scope>NUCLEOTIDE SEQUENCE [LARGE SCALE GENOMIC DNA]</scope>
    <source>
        <strain evidence="2">CGMCC 1.16275</strain>
    </source>
</reference>
<dbReference type="RefSeq" id="WP_377360887.1">
    <property type="nucleotide sequence ID" value="NZ_JBHTCM010000028.1"/>
</dbReference>
<dbReference type="CDD" id="cd10935">
    <property type="entry name" value="CE4_WalW"/>
    <property type="match status" value="1"/>
</dbReference>
<dbReference type="SUPFAM" id="SSF88713">
    <property type="entry name" value="Glycoside hydrolase/deacetylase"/>
    <property type="match status" value="1"/>
</dbReference>
<gene>
    <name evidence="1" type="ORF">ACFQPS_19330</name>
</gene>
<comment type="caution">
    <text evidence="1">The sequence shown here is derived from an EMBL/GenBank/DDBJ whole genome shotgun (WGS) entry which is preliminary data.</text>
</comment>
<name>A0ABW2L211_9PROT</name>